<dbReference type="InterPro" id="IPR027038">
    <property type="entry name" value="RanGap"/>
</dbReference>
<dbReference type="GO" id="GO:0005096">
    <property type="term" value="F:GTPase activator activity"/>
    <property type="evidence" value="ECO:0007669"/>
    <property type="project" value="UniProtKB-KW"/>
</dbReference>
<evidence type="ECO:0000256" key="1">
    <source>
        <dbReference type="ARBA" id="ARBA00022468"/>
    </source>
</evidence>
<dbReference type="GO" id="GO:0005829">
    <property type="term" value="C:cytosol"/>
    <property type="evidence" value="ECO:0007669"/>
    <property type="project" value="TreeGrafter"/>
</dbReference>
<organism evidence="4">
    <name type="scientific">Corethron hystrix</name>
    <dbReference type="NCBI Taxonomy" id="216773"/>
    <lineage>
        <taxon>Eukaryota</taxon>
        <taxon>Sar</taxon>
        <taxon>Stramenopiles</taxon>
        <taxon>Ochrophyta</taxon>
        <taxon>Bacillariophyta</taxon>
        <taxon>Coscinodiscophyceae</taxon>
        <taxon>Corethrophycidae</taxon>
        <taxon>Corethrales</taxon>
        <taxon>Corethraceae</taxon>
        <taxon>Corethron</taxon>
    </lineage>
</organism>
<evidence type="ECO:0000313" key="4">
    <source>
        <dbReference type="EMBL" id="CAD8873384.1"/>
    </source>
</evidence>
<dbReference type="InterPro" id="IPR032675">
    <property type="entry name" value="LRR_dom_sf"/>
</dbReference>
<evidence type="ECO:0000256" key="2">
    <source>
        <dbReference type="ARBA" id="ARBA00022614"/>
    </source>
</evidence>
<dbReference type="GO" id="GO:0005634">
    <property type="term" value="C:nucleus"/>
    <property type="evidence" value="ECO:0007669"/>
    <property type="project" value="TreeGrafter"/>
</dbReference>
<dbReference type="EMBL" id="HBFR01000903">
    <property type="protein sequence ID" value="CAD8873384.1"/>
    <property type="molecule type" value="Transcribed_RNA"/>
</dbReference>
<reference evidence="4" key="1">
    <citation type="submission" date="2021-01" db="EMBL/GenBank/DDBJ databases">
        <authorList>
            <person name="Corre E."/>
            <person name="Pelletier E."/>
            <person name="Niang G."/>
            <person name="Scheremetjew M."/>
            <person name="Finn R."/>
            <person name="Kale V."/>
            <person name="Holt S."/>
            <person name="Cochrane G."/>
            <person name="Meng A."/>
            <person name="Brown T."/>
            <person name="Cohen L."/>
        </authorList>
    </citation>
    <scope>NUCLEOTIDE SEQUENCE</scope>
    <source>
        <strain evidence="4">308</strain>
    </source>
</reference>
<gene>
    <name evidence="4" type="ORF">CHYS00102_LOCUS542</name>
</gene>
<dbReference type="SMART" id="SM00368">
    <property type="entry name" value="LRR_RI"/>
    <property type="match status" value="9"/>
</dbReference>
<keyword evidence="2" id="KW-0433">Leucine-rich repeat</keyword>
<keyword evidence="1" id="KW-0343">GTPase activation</keyword>
<dbReference type="Gene3D" id="3.80.10.10">
    <property type="entry name" value="Ribonuclease Inhibitor"/>
    <property type="match status" value="3"/>
</dbReference>
<sequence>MSAWGKNGSAKSCSTLTSRVASNDPKLVHLTILPMKNFGDEEAIKLGEVLKGNTVLEELNCSGHTIGTSALRSLGEGIGKSRLKRISVGHSGMSDDGVEALCDGLLAAERTIGQVSLRDIDLSFKSMSSKGLVAVGKTFFKNQTLQTLDMSRNDALSDESFTLLKNVAVDDVCTSAESNFLFPALRFLNLSSAQISPGSIEQLSIILSHGKNNDDKQRPKLQLSLSNNSLLGDLAMPVISTSLLPFLESIDLSNCKIGDDGAKELADSLSTNTCLECIDLSKNNIGVKGAIAIGASLRKNKSLLEARFANNYLGDEGACAIASSLFQDSAGNSASTNNVIKVLDMAKTRIGKIGAVALLKCTSLESLRLFDNALGTEGFLAVSPFIANHPSIQDLDLGGNAATDEGISNMLISLHDNETLKVLGIGGNSIGQLTLDALETLSHLKPNLYIAKDKPNEAEQENI</sequence>
<dbReference type="GO" id="GO:0048471">
    <property type="term" value="C:perinuclear region of cytoplasm"/>
    <property type="evidence" value="ECO:0007669"/>
    <property type="project" value="TreeGrafter"/>
</dbReference>
<dbReference type="Pfam" id="PF13516">
    <property type="entry name" value="LRR_6"/>
    <property type="match status" value="4"/>
</dbReference>
<dbReference type="PANTHER" id="PTHR24113">
    <property type="entry name" value="RAN GTPASE-ACTIVATING PROTEIN 1"/>
    <property type="match status" value="1"/>
</dbReference>
<dbReference type="GO" id="GO:0031267">
    <property type="term" value="F:small GTPase binding"/>
    <property type="evidence" value="ECO:0007669"/>
    <property type="project" value="TreeGrafter"/>
</dbReference>
<keyword evidence="3" id="KW-0677">Repeat</keyword>
<proteinExistence type="predicted"/>
<dbReference type="SUPFAM" id="SSF52047">
    <property type="entry name" value="RNI-like"/>
    <property type="match status" value="1"/>
</dbReference>
<evidence type="ECO:0000256" key="3">
    <source>
        <dbReference type="ARBA" id="ARBA00022737"/>
    </source>
</evidence>
<name>A0A7S1B3T8_9STRA</name>
<dbReference type="PANTHER" id="PTHR24113:SF12">
    <property type="entry name" value="RAN GTPASE-ACTIVATING PROTEIN 1"/>
    <property type="match status" value="1"/>
</dbReference>
<dbReference type="InterPro" id="IPR001611">
    <property type="entry name" value="Leu-rich_rpt"/>
</dbReference>
<protein>
    <submittedName>
        <fullName evidence="4">Uncharacterized protein</fullName>
    </submittedName>
</protein>
<accession>A0A7S1B3T8</accession>
<dbReference type="GO" id="GO:0006913">
    <property type="term" value="P:nucleocytoplasmic transport"/>
    <property type="evidence" value="ECO:0007669"/>
    <property type="project" value="TreeGrafter"/>
</dbReference>
<dbReference type="AlphaFoldDB" id="A0A7S1B3T8"/>